<keyword evidence="2" id="KW-1185">Reference proteome</keyword>
<dbReference type="OrthoDB" id="9776898at2"/>
<dbReference type="PANTHER" id="PTHR47017">
    <property type="entry name" value="ACYL-COA"/>
    <property type="match status" value="1"/>
</dbReference>
<dbReference type="EMBL" id="CP047656">
    <property type="protein sequence ID" value="QHJ13628.1"/>
    <property type="molecule type" value="Genomic_DNA"/>
</dbReference>
<dbReference type="Gene3D" id="3.40.630.30">
    <property type="match status" value="1"/>
</dbReference>
<gene>
    <name evidence="1" type="ORF">FX988_03894</name>
</gene>
<dbReference type="Pfam" id="PF04339">
    <property type="entry name" value="FemAB_like"/>
    <property type="match status" value="1"/>
</dbReference>
<dbReference type="Proteomes" id="UP000464524">
    <property type="component" value="Chromosome"/>
</dbReference>
<dbReference type="AlphaFoldDB" id="A0A857JQE0"/>
<organism evidence="1 2">
    <name type="scientific">Paraglaciecola mesophila</name>
    <dbReference type="NCBI Taxonomy" id="197222"/>
    <lineage>
        <taxon>Bacteria</taxon>
        <taxon>Pseudomonadati</taxon>
        <taxon>Pseudomonadota</taxon>
        <taxon>Gammaproteobacteria</taxon>
        <taxon>Alteromonadales</taxon>
        <taxon>Alteromonadaceae</taxon>
        <taxon>Paraglaciecola</taxon>
    </lineage>
</organism>
<dbReference type="SUPFAM" id="SSF55729">
    <property type="entry name" value="Acyl-CoA N-acyltransferases (Nat)"/>
    <property type="match status" value="1"/>
</dbReference>
<protein>
    <recommendedName>
        <fullName evidence="3">GNAT family N-acetyltransferase</fullName>
    </recommendedName>
</protein>
<dbReference type="KEGG" id="pmes:FX988_03894"/>
<evidence type="ECO:0000313" key="1">
    <source>
        <dbReference type="EMBL" id="QHJ13628.1"/>
    </source>
</evidence>
<dbReference type="PANTHER" id="PTHR47017:SF1">
    <property type="entry name" value="ACYL-COA"/>
    <property type="match status" value="1"/>
</dbReference>
<reference evidence="1 2" key="1">
    <citation type="submission" date="2019-12" db="EMBL/GenBank/DDBJ databases">
        <title>Genome sequencing and assembly of endphytes of Porphyra tenera.</title>
        <authorList>
            <person name="Park J.M."/>
            <person name="Shin R."/>
            <person name="Jo S.H."/>
        </authorList>
    </citation>
    <scope>NUCLEOTIDE SEQUENCE [LARGE SCALE GENOMIC DNA]</scope>
    <source>
        <strain evidence="1 2">GPM4</strain>
    </source>
</reference>
<name>A0A857JQE0_9ALTE</name>
<evidence type="ECO:0000313" key="2">
    <source>
        <dbReference type="Proteomes" id="UP000464524"/>
    </source>
</evidence>
<proteinExistence type="predicted"/>
<sequence>MRQIFNFKFLSGIEQIDSDCWDDIAINSDPFHQYAFIEALERSKSVESKTGWHPQHLTIYQNKELIGILPLYTKNHSYGEYVFDFAWANTYREYGLNYYPKLICAIPFTPVTGSRLMLKPGIDESSLVPQLCKEIQKYISQLRLSSMHWLFVPETLSRSLNSQQHMTRRAVQFQWFNRNYHSYDDFCSTLTSRRRKSIRNERRKVIEQGVQVERKFAENLTHEDIEFFYQCYQQTYLKRSGHKGYLNRDFFNRLYYTMQKNIMLVLAKRNDKPIASALYLYDDKQLYGRYWGTMEDVNNLHYECCYYQGIEFCIEQNIKTFNPGTQGEHKILRGFEPIYCYSNHWLAEPAFHDGVKRFLKQEDAGIVTYKQNATELLPFKSIEDQDN</sequence>
<dbReference type="InterPro" id="IPR016181">
    <property type="entry name" value="Acyl_CoA_acyltransferase"/>
</dbReference>
<dbReference type="InterPro" id="IPR007434">
    <property type="entry name" value="FemAB-like"/>
</dbReference>
<accession>A0A857JQE0</accession>
<dbReference type="RefSeq" id="WP_160181718.1">
    <property type="nucleotide sequence ID" value="NZ_CP047656.1"/>
</dbReference>
<evidence type="ECO:0008006" key="3">
    <source>
        <dbReference type="Google" id="ProtNLM"/>
    </source>
</evidence>